<evidence type="ECO:0000256" key="2">
    <source>
        <dbReference type="SAM" id="SignalP"/>
    </source>
</evidence>
<proteinExistence type="predicted"/>
<feature type="compositionally biased region" description="Low complexity" evidence="1">
    <location>
        <begin position="70"/>
        <end position="82"/>
    </location>
</feature>
<reference evidence="3" key="1">
    <citation type="submission" date="2018-08" db="EMBL/GenBank/DDBJ databases">
        <authorList>
            <person name="Rossello M."/>
        </authorList>
    </citation>
    <scope>NUCLEOTIDE SEQUENCE [LARGE SCALE GENOMIC DNA]</scope>
    <source>
        <strain evidence="3">cv. Chinese Spring</strain>
    </source>
</reference>
<evidence type="ECO:0000256" key="1">
    <source>
        <dbReference type="SAM" id="MobiDB-lite"/>
    </source>
</evidence>
<dbReference type="Gramene" id="TraesROB_scaffold_078526_01G000200.1">
    <property type="protein sequence ID" value="TraesROB_scaffold_078526_01G000200.1"/>
    <property type="gene ID" value="TraesROB_scaffold_078526_01G000200"/>
</dbReference>
<keyword evidence="2" id="KW-0732">Signal</keyword>
<dbReference type="Proteomes" id="UP000019116">
    <property type="component" value="Chromosome 6A"/>
</dbReference>
<dbReference type="Gramene" id="TraesCLE_scaffold_064395_01G000200.1">
    <property type="protein sequence ID" value="TraesCLE_scaffold_064395_01G000200.1"/>
    <property type="gene ID" value="TraesCLE_scaffold_064395_01G000200"/>
</dbReference>
<dbReference type="Gramene" id="TraesRN6A0100917600.1">
    <property type="protein sequence ID" value="TraesRN6A0100917600.1"/>
    <property type="gene ID" value="TraesRN6A0100917600"/>
</dbReference>
<sequence length="109" mass="11315">MRSSISMYLSLAAAAMLLLVLTATEAEGIRLDAQTRESIRSGGGNPMLNKPVDDAVKGSSDDAVKGSGGSTSETTGSPGTASEVKAVPPGLPEFQEDYYVPSVHSPRHH</sequence>
<keyword evidence="4" id="KW-1185">Reference proteome</keyword>
<organism evidence="3">
    <name type="scientific">Triticum aestivum</name>
    <name type="common">Wheat</name>
    <dbReference type="NCBI Taxonomy" id="4565"/>
    <lineage>
        <taxon>Eukaryota</taxon>
        <taxon>Viridiplantae</taxon>
        <taxon>Streptophyta</taxon>
        <taxon>Embryophyta</taxon>
        <taxon>Tracheophyta</taxon>
        <taxon>Spermatophyta</taxon>
        <taxon>Magnoliopsida</taxon>
        <taxon>Liliopsida</taxon>
        <taxon>Poales</taxon>
        <taxon>Poaceae</taxon>
        <taxon>BOP clade</taxon>
        <taxon>Pooideae</taxon>
        <taxon>Triticodae</taxon>
        <taxon>Triticeae</taxon>
        <taxon>Triticinae</taxon>
        <taxon>Triticum</taxon>
    </lineage>
</organism>
<dbReference type="Gramene" id="TraesROB_scaffold_072588_01G000100.1">
    <property type="protein sequence ID" value="TraesROB_scaffold_072588_01G000100.1"/>
    <property type="gene ID" value="TraesROB_scaffold_072588_01G000100"/>
</dbReference>
<protein>
    <submittedName>
        <fullName evidence="3">Uncharacterized protein</fullName>
    </submittedName>
</protein>
<feature type="signal peptide" evidence="2">
    <location>
        <begin position="1"/>
        <end position="26"/>
    </location>
</feature>
<dbReference type="Gramene" id="TraesWEE_scaffold_077806_01G000200.1">
    <property type="protein sequence ID" value="TraesWEE_scaffold_077806_01G000200.1"/>
    <property type="gene ID" value="TraesWEE_scaffold_077806_01G000200"/>
</dbReference>
<dbReference type="AlphaFoldDB" id="A0A3B6NWH8"/>
<dbReference type="Gramene" id="TraesCS6A02G364800.1">
    <property type="protein sequence ID" value="TraesCS6A02G364800.1"/>
    <property type="gene ID" value="TraesCS6A02G364800"/>
</dbReference>
<dbReference type="Gramene" id="TraesCAD_scaffold_074214_01G000200.1">
    <property type="protein sequence ID" value="TraesCAD_scaffold_074214_01G000200.1"/>
    <property type="gene ID" value="TraesCAD_scaffold_074214_01G000200"/>
</dbReference>
<evidence type="ECO:0000313" key="3">
    <source>
        <dbReference type="EnsemblPlants" id="TraesCS6A02G364800.1"/>
    </source>
</evidence>
<feature type="chain" id="PRO_5043178841" evidence="2">
    <location>
        <begin position="27"/>
        <end position="109"/>
    </location>
</feature>
<name>A0A3B6NWH8_WHEAT</name>
<feature type="compositionally biased region" description="Basic and acidic residues" evidence="1">
    <location>
        <begin position="51"/>
        <end position="64"/>
    </location>
</feature>
<feature type="compositionally biased region" description="Basic and acidic residues" evidence="1">
    <location>
        <begin position="30"/>
        <end position="39"/>
    </location>
</feature>
<reference evidence="3" key="2">
    <citation type="submission" date="2018-10" db="UniProtKB">
        <authorList>
            <consortium name="EnsemblPlants"/>
        </authorList>
    </citation>
    <scope>IDENTIFICATION</scope>
</reference>
<accession>A0A3B6NWH8</accession>
<dbReference type="Gramene" id="TraesCS6A03G0931500.1">
    <property type="protein sequence ID" value="TraesCS6A03G0931500.1.CDS"/>
    <property type="gene ID" value="TraesCS6A03G0931500"/>
</dbReference>
<dbReference type="Gramene" id="TraesPARA_EIv1.0_1978290.1">
    <property type="protein sequence ID" value="TraesPARA_EIv1.0_1978290.1.CDS"/>
    <property type="gene ID" value="TraesPARA_EIv1.0_1978290"/>
</dbReference>
<evidence type="ECO:0000313" key="4">
    <source>
        <dbReference type="Proteomes" id="UP000019116"/>
    </source>
</evidence>
<feature type="region of interest" description="Disordered" evidence="1">
    <location>
        <begin position="30"/>
        <end position="109"/>
    </location>
</feature>
<dbReference type="EnsemblPlants" id="TraesCS6A02G364800.1">
    <property type="protein sequence ID" value="TraesCS6A02G364800.1"/>
    <property type="gene ID" value="TraesCS6A02G364800"/>
</dbReference>